<evidence type="ECO:0000256" key="17">
    <source>
        <dbReference type="SAM" id="MobiDB-lite"/>
    </source>
</evidence>
<protein>
    <recommendedName>
        <fullName evidence="14">DNA-dependent metalloprotease SPRTN</fullName>
    </recommendedName>
    <alternativeName>
        <fullName evidence="15">Protein with SprT-like domain at the N terminus</fullName>
    </alternativeName>
</protein>
<organism evidence="19 20">
    <name type="scientific">Xenopus laevis</name>
    <name type="common">African clawed frog</name>
    <dbReference type="NCBI Taxonomy" id="8355"/>
    <lineage>
        <taxon>Eukaryota</taxon>
        <taxon>Metazoa</taxon>
        <taxon>Chordata</taxon>
        <taxon>Craniata</taxon>
        <taxon>Vertebrata</taxon>
        <taxon>Euteleostomi</taxon>
        <taxon>Amphibia</taxon>
        <taxon>Batrachia</taxon>
        <taxon>Anura</taxon>
        <taxon>Pipoidea</taxon>
        <taxon>Pipidae</taxon>
        <taxon>Xenopodinae</taxon>
        <taxon>Xenopus</taxon>
        <taxon>Xenopus</taxon>
    </lineage>
</organism>
<dbReference type="SMART" id="SM00731">
    <property type="entry name" value="SprT"/>
    <property type="match status" value="1"/>
</dbReference>
<dbReference type="InterPro" id="IPR006640">
    <property type="entry name" value="SprT-like_domain"/>
</dbReference>
<evidence type="ECO:0000256" key="11">
    <source>
        <dbReference type="ARBA" id="ARBA00023049"/>
    </source>
</evidence>
<sequence length="565" mass="62607">MGDMQMSVVDPTWELLDPNPDIRALFLEFNDTFFWGQLSGVEVKWSARMTLCAGVCSYEGRGGLCSIRLSEPLLKLRPRKDLVETLLHEMIHALLFVTHNNKDHDSHGPEFCKHMERINGRTGANISVYHNFHDEVDEYRKHWWLCNGPCQKRKPYFGYVKRAMNRAPSSLDPWWADHQRTCGGSFVKVKEPENYPQKRKRKNDPTISEVNSSSHVKGKSNGVDIRTVIPFSGTGYKLFEPNKSDAPLKILNINPTKDKAAVPLLNHTPPSTNINGTFLTNKIGSAKSTPAQSILTKVSVANTKVFINLNGSPIKLPSGSKNKSHQISSKQKSVLPFFKMQKDNSFDLTLPSPSIQSTSQKPQKDISFGFTLPSQSFPSTSPGSNSENKEPLYKKLQMNDRESFIIHSGNKTNVNDNKSCTGPAATTASGLNHTIKVSCPVCGTEVLECKINDHLDTCTSSGPQKDILLDVSLPLQSFPSTSQGSNSAIKEPLYKKLQINDKDSFIIHSGNKTNVNDNKSCTRPAATTASGFNHTIKVCCPVCGTDVLQDKINDHLDTCLQNCNT</sequence>
<evidence type="ECO:0000256" key="8">
    <source>
        <dbReference type="ARBA" id="ARBA00022771"/>
    </source>
</evidence>
<dbReference type="RefSeq" id="XP_018120824.1">
    <property type="nucleotide sequence ID" value="XM_018265335.2"/>
</dbReference>
<dbReference type="AlphaFoldDB" id="A0ABE4N208"/>
<feature type="compositionally biased region" description="Polar residues" evidence="17">
    <location>
        <begin position="372"/>
        <end position="386"/>
    </location>
</feature>
<keyword evidence="10" id="KW-0862">Zinc</keyword>
<evidence type="ECO:0000256" key="16">
    <source>
        <dbReference type="PROSITE-ProRule" id="PRU01256"/>
    </source>
</evidence>
<dbReference type="SMR" id="A0ABE4N208"/>
<keyword evidence="8 16" id="KW-0863">Zinc-finger</keyword>
<dbReference type="GeneID" id="100036995"/>
<dbReference type="Pfam" id="PF22934">
    <property type="entry name" value="SPRTN_ZBD"/>
    <property type="match status" value="1"/>
</dbReference>
<dbReference type="GO" id="GO:0006281">
    <property type="term" value="P:DNA repair"/>
    <property type="evidence" value="ECO:0007669"/>
    <property type="project" value="UniProtKB-KW"/>
</dbReference>
<accession>A0ABE4N208</accession>
<dbReference type="PANTHER" id="PTHR21220">
    <property type="entry name" value="DNA-DEPENDENT METALLOPROTEASE SPRTN"/>
    <property type="match status" value="1"/>
</dbReference>
<dbReference type="InterPro" id="IPR055220">
    <property type="entry name" value="SPRTN_ZBD"/>
</dbReference>
<evidence type="ECO:0000256" key="15">
    <source>
        <dbReference type="ARBA" id="ARBA00030396"/>
    </source>
</evidence>
<dbReference type="KEGG" id="xla:100036995"/>
<gene>
    <name evidence="20" type="primary">sprtn.S</name>
</gene>
<dbReference type="PROSITE" id="PS51908">
    <property type="entry name" value="ZF_UBZ4"/>
    <property type="match status" value="2"/>
</dbReference>
<comment type="similarity">
    <text evidence="3">Belongs to the Spartan family.</text>
</comment>
<evidence type="ECO:0000256" key="3">
    <source>
        <dbReference type="ARBA" id="ARBA00010724"/>
    </source>
</evidence>
<dbReference type="GO" id="GO:0005694">
    <property type="term" value="C:chromosome"/>
    <property type="evidence" value="ECO:0007669"/>
    <property type="project" value="UniProtKB-SubCell"/>
</dbReference>
<keyword evidence="4" id="KW-0158">Chromosome</keyword>
<keyword evidence="19" id="KW-1185">Reference proteome</keyword>
<dbReference type="SMART" id="SM00734">
    <property type="entry name" value="ZnF_Rad18"/>
    <property type="match status" value="2"/>
</dbReference>
<dbReference type="InterPro" id="IPR044245">
    <property type="entry name" value="Spartan"/>
</dbReference>
<evidence type="ECO:0000259" key="18">
    <source>
        <dbReference type="PROSITE" id="PS51908"/>
    </source>
</evidence>
<name>A0ABE4N208_XENLA</name>
<evidence type="ECO:0000313" key="19">
    <source>
        <dbReference type="Proteomes" id="UP000186698"/>
    </source>
</evidence>
<keyword evidence="11 20" id="KW-0482">Metalloprotease</keyword>
<evidence type="ECO:0000256" key="10">
    <source>
        <dbReference type="ARBA" id="ARBA00022833"/>
    </source>
</evidence>
<evidence type="ECO:0000256" key="5">
    <source>
        <dbReference type="ARBA" id="ARBA00022670"/>
    </source>
</evidence>
<keyword evidence="5" id="KW-0645">Protease</keyword>
<keyword evidence="12 16" id="KW-0234">DNA repair</keyword>
<evidence type="ECO:0000256" key="4">
    <source>
        <dbReference type="ARBA" id="ARBA00022454"/>
    </source>
</evidence>
<dbReference type="Gene3D" id="3.30.160.60">
    <property type="entry name" value="Classic Zinc Finger"/>
    <property type="match status" value="2"/>
</dbReference>
<dbReference type="GO" id="GO:0008270">
    <property type="term" value="F:zinc ion binding"/>
    <property type="evidence" value="ECO:0007669"/>
    <property type="project" value="UniProtKB-KW"/>
</dbReference>
<evidence type="ECO:0000256" key="13">
    <source>
        <dbReference type="ARBA" id="ARBA00023242"/>
    </source>
</evidence>
<proteinExistence type="inferred from homology"/>
<feature type="region of interest" description="Disordered" evidence="17">
    <location>
        <begin position="349"/>
        <end position="389"/>
    </location>
</feature>
<evidence type="ECO:0000256" key="7">
    <source>
        <dbReference type="ARBA" id="ARBA00022763"/>
    </source>
</evidence>
<feature type="domain" description="UBZ4-type" evidence="18">
    <location>
        <begin position="436"/>
        <end position="463"/>
    </location>
</feature>
<keyword evidence="9" id="KW-0378">Hydrolase</keyword>
<reference evidence="20" key="1">
    <citation type="submission" date="2025-08" db="UniProtKB">
        <authorList>
            <consortium name="RefSeq"/>
        </authorList>
    </citation>
    <scope>IDENTIFICATION</scope>
    <source>
        <strain evidence="20">J_2021</strain>
        <tissue evidence="20">Erythrocytes</tissue>
    </source>
</reference>
<keyword evidence="13" id="KW-0539">Nucleus</keyword>
<evidence type="ECO:0000256" key="6">
    <source>
        <dbReference type="ARBA" id="ARBA00022723"/>
    </source>
</evidence>
<evidence type="ECO:0000256" key="14">
    <source>
        <dbReference type="ARBA" id="ARBA00023885"/>
    </source>
</evidence>
<evidence type="ECO:0000313" key="20">
    <source>
        <dbReference type="RefSeq" id="XP_018120824.1"/>
    </source>
</evidence>
<dbReference type="GO" id="GO:0005634">
    <property type="term" value="C:nucleus"/>
    <property type="evidence" value="ECO:0007669"/>
    <property type="project" value="UniProtKB-SubCell"/>
</dbReference>
<dbReference type="InterPro" id="IPR006642">
    <property type="entry name" value="Rad18_UBZ4"/>
</dbReference>
<dbReference type="Proteomes" id="UP000186698">
    <property type="component" value="Chromosome 5S"/>
</dbReference>
<comment type="subcellular location">
    <subcellularLocation>
        <location evidence="2">Chromosome</location>
    </subcellularLocation>
    <subcellularLocation>
        <location evidence="1">Nucleus</location>
    </subcellularLocation>
</comment>
<dbReference type="Pfam" id="PF10263">
    <property type="entry name" value="SprT-like"/>
    <property type="match status" value="1"/>
</dbReference>
<evidence type="ECO:0000256" key="12">
    <source>
        <dbReference type="ARBA" id="ARBA00023204"/>
    </source>
</evidence>
<evidence type="ECO:0000256" key="1">
    <source>
        <dbReference type="ARBA" id="ARBA00004123"/>
    </source>
</evidence>
<keyword evidence="6" id="KW-0479">Metal-binding</keyword>
<dbReference type="PANTHER" id="PTHR21220:SF5">
    <property type="entry name" value="DNA-DEPENDENT METALLOPROTEASE SPRTN"/>
    <property type="match status" value="1"/>
</dbReference>
<feature type="domain" description="UBZ4-type" evidence="18">
    <location>
        <begin position="537"/>
        <end position="564"/>
    </location>
</feature>
<dbReference type="GO" id="GO:0008237">
    <property type="term" value="F:metallopeptidase activity"/>
    <property type="evidence" value="ECO:0007669"/>
    <property type="project" value="UniProtKB-KW"/>
</dbReference>
<evidence type="ECO:0000256" key="2">
    <source>
        <dbReference type="ARBA" id="ARBA00004286"/>
    </source>
</evidence>
<feature type="region of interest" description="Disordered" evidence="17">
    <location>
        <begin position="191"/>
        <end position="219"/>
    </location>
</feature>
<feature type="compositionally biased region" description="Polar residues" evidence="17">
    <location>
        <begin position="205"/>
        <end position="215"/>
    </location>
</feature>
<evidence type="ECO:0000256" key="9">
    <source>
        <dbReference type="ARBA" id="ARBA00022801"/>
    </source>
</evidence>
<dbReference type="GO" id="GO:0006508">
    <property type="term" value="P:proteolysis"/>
    <property type="evidence" value="ECO:0007669"/>
    <property type="project" value="UniProtKB-KW"/>
</dbReference>
<keyword evidence="7 16" id="KW-0227">DNA damage</keyword>
<feature type="compositionally biased region" description="Polar residues" evidence="17">
    <location>
        <begin position="351"/>
        <end position="361"/>
    </location>
</feature>